<feature type="compositionally biased region" description="Gly residues" evidence="1">
    <location>
        <begin position="151"/>
        <end position="161"/>
    </location>
</feature>
<feature type="compositionally biased region" description="Basic and acidic residues" evidence="1">
    <location>
        <begin position="1"/>
        <end position="10"/>
    </location>
</feature>
<keyword evidence="2" id="KW-1133">Transmembrane helix</keyword>
<dbReference type="Proteomes" id="UP000746503">
    <property type="component" value="Unassembled WGS sequence"/>
</dbReference>
<dbReference type="EMBL" id="JAAVJB010000419">
    <property type="protein sequence ID" value="NJP69223.1"/>
    <property type="molecule type" value="Genomic_DNA"/>
</dbReference>
<feature type="region of interest" description="Disordered" evidence="1">
    <location>
        <begin position="228"/>
        <end position="251"/>
    </location>
</feature>
<evidence type="ECO:0000256" key="2">
    <source>
        <dbReference type="SAM" id="Phobius"/>
    </source>
</evidence>
<keyword evidence="3" id="KW-0418">Kinase</keyword>
<accession>A0ABX1AUU7</accession>
<organism evidence="3 4">
    <name type="scientific">Streptomyces spiramenti</name>
    <dbReference type="NCBI Taxonomy" id="2720606"/>
    <lineage>
        <taxon>Bacteria</taxon>
        <taxon>Bacillati</taxon>
        <taxon>Actinomycetota</taxon>
        <taxon>Actinomycetes</taxon>
        <taxon>Kitasatosporales</taxon>
        <taxon>Streptomycetaceae</taxon>
        <taxon>Streptomyces</taxon>
    </lineage>
</organism>
<gene>
    <name evidence="3" type="ORF">HCJ92_23805</name>
</gene>
<keyword evidence="2" id="KW-0812">Transmembrane</keyword>
<evidence type="ECO:0000313" key="4">
    <source>
        <dbReference type="Proteomes" id="UP000746503"/>
    </source>
</evidence>
<evidence type="ECO:0000313" key="3">
    <source>
        <dbReference type="EMBL" id="NJP69223.1"/>
    </source>
</evidence>
<feature type="compositionally biased region" description="Acidic residues" evidence="1">
    <location>
        <begin position="162"/>
        <end position="172"/>
    </location>
</feature>
<keyword evidence="2" id="KW-0472">Membrane</keyword>
<keyword evidence="4" id="KW-1185">Reference proteome</keyword>
<keyword evidence="3" id="KW-0723">Serine/threonine-protein kinase</keyword>
<feature type="region of interest" description="Disordered" evidence="1">
    <location>
        <begin position="116"/>
        <end position="209"/>
    </location>
</feature>
<reference evidence="3 4" key="1">
    <citation type="submission" date="2020-03" db="EMBL/GenBank/DDBJ databases">
        <title>Draft genome of Streptomyces sp. ventii, isolated from the Axial Seamount in the Pacific Ocean, and resequencing of the two type strains Streptomyces lonarensis strain NCL 716 and Streptomyces bohaiensis strain 11A07.</title>
        <authorList>
            <person name="Loughran R.M."/>
            <person name="Pfannmuller K.M."/>
            <person name="Wasson B.J."/>
            <person name="Deadmond M.C."/>
            <person name="Paddock B.E."/>
            <person name="Koyack M.J."/>
            <person name="Gallegos D.A."/>
            <person name="Mitchell E.A."/>
            <person name="Ushijima B."/>
            <person name="Saw J.H."/>
            <person name="Mcphail K.L."/>
            <person name="Videau P."/>
        </authorList>
    </citation>
    <scope>NUCLEOTIDE SEQUENCE [LARGE SCALE GENOMIC DNA]</scope>
    <source>
        <strain evidence="4">5675061</strain>
    </source>
</reference>
<protein>
    <submittedName>
        <fullName evidence="3">Serine/threonine protein kinase</fullName>
    </submittedName>
</protein>
<name>A0ABX1AUU7_9ACTN</name>
<evidence type="ECO:0000256" key="1">
    <source>
        <dbReference type="SAM" id="MobiDB-lite"/>
    </source>
</evidence>
<sequence>PRAAGDDPRRPAAAASEKPGGTDRPAAATALGADSGKAAGGESGGSSARGGSARGGSARGGSADGGTGASGPGDGGSGATTTGNGGRRRLVLILVALLATLAVLGALLVSRLADGDSGGDPGPGPTEPADDGTGDGGTDGAGGPDDDTADGGAGDSTGGPDGDQDPGDDAAPGEDGAAEGTEPEESGPPRNTPERDTDAPFPPEGPTGFARTVDLQYRFSMAMPQGWEQTGTAGRNSGAIYSHPSGPPPAVQVDFTTSPGSDAEQAWLELEPSVRDASTDYERVRIDSVEWRDYPTVSDWEFERTMAGTRVRVLNRGFRVDDGRGYAVMVTCVAAEWDGNDCRTLRETAFESFAPLG</sequence>
<proteinExistence type="predicted"/>
<keyword evidence="3" id="KW-0808">Transferase</keyword>
<dbReference type="GO" id="GO:0004674">
    <property type="term" value="F:protein serine/threonine kinase activity"/>
    <property type="evidence" value="ECO:0007669"/>
    <property type="project" value="UniProtKB-KW"/>
</dbReference>
<feature type="compositionally biased region" description="Gly residues" evidence="1">
    <location>
        <begin position="134"/>
        <end position="143"/>
    </location>
</feature>
<feature type="transmembrane region" description="Helical" evidence="2">
    <location>
        <begin position="90"/>
        <end position="109"/>
    </location>
</feature>
<feature type="region of interest" description="Disordered" evidence="1">
    <location>
        <begin position="1"/>
        <end position="86"/>
    </location>
</feature>
<comment type="caution">
    <text evidence="3">The sequence shown here is derived from an EMBL/GenBank/DDBJ whole genome shotgun (WGS) entry which is preliminary data.</text>
</comment>
<feature type="compositionally biased region" description="Gly residues" evidence="1">
    <location>
        <begin position="38"/>
        <end position="78"/>
    </location>
</feature>
<feature type="non-terminal residue" evidence="3">
    <location>
        <position position="1"/>
    </location>
</feature>